<dbReference type="PANTHER" id="PTHR30272">
    <property type="entry name" value="3-HYDROXYACYL-[ACYL-CARRIER-PROTEIN] DEHYDRATASE"/>
    <property type="match status" value="1"/>
</dbReference>
<proteinExistence type="predicted"/>
<reference evidence="2 3" key="1">
    <citation type="submission" date="2016-04" db="EMBL/GenBank/DDBJ databases">
        <title>Complete genome sequence of Dokdonella koreensis DS-123T.</title>
        <authorList>
            <person name="Kim J.F."/>
            <person name="Lee H."/>
            <person name="Kwak M.-J."/>
        </authorList>
    </citation>
    <scope>NUCLEOTIDE SEQUENCE [LARGE SCALE GENOMIC DNA]</scope>
    <source>
        <strain evidence="2 3">DS-123</strain>
    </source>
</reference>
<evidence type="ECO:0000313" key="2">
    <source>
        <dbReference type="EMBL" id="ANB17659.1"/>
    </source>
</evidence>
<dbReference type="InterPro" id="IPR013114">
    <property type="entry name" value="FabA_FabZ"/>
</dbReference>
<name>A0A160DTH3_9GAMM</name>
<gene>
    <name evidence="2" type="ORF">I596_1635</name>
</gene>
<keyword evidence="3" id="KW-1185">Reference proteome</keyword>
<dbReference type="InterPro" id="IPR029069">
    <property type="entry name" value="HotDog_dom_sf"/>
</dbReference>
<dbReference type="Gene3D" id="3.10.129.10">
    <property type="entry name" value="Hotdog Thioesterase"/>
    <property type="match status" value="1"/>
</dbReference>
<evidence type="ECO:0000313" key="3">
    <source>
        <dbReference type="Proteomes" id="UP000076830"/>
    </source>
</evidence>
<dbReference type="OrthoDB" id="9812842at2"/>
<accession>A0A160DTH3</accession>
<dbReference type="Pfam" id="PF07977">
    <property type="entry name" value="FabA"/>
    <property type="match status" value="1"/>
</dbReference>
<sequence length="147" mass="16407">MPDPLPTSLIDIDATFLPIDQMRQISRITRVDGAHIDGEVDLGEAHWVYRQHFPSDPIFPGTLIIEAAGQLTALWAWSQGQRGRPRLVRANADFQHPVVPENPSIRLEASVQRKRNINFAHVLVYAGGRRVATIDTVLAVLPHTPTH</sequence>
<keyword evidence="1" id="KW-0456">Lyase</keyword>
<dbReference type="STRING" id="1300342.I596_1635"/>
<dbReference type="Proteomes" id="UP000076830">
    <property type="component" value="Chromosome"/>
</dbReference>
<dbReference type="SUPFAM" id="SSF54637">
    <property type="entry name" value="Thioesterase/thiol ester dehydrase-isomerase"/>
    <property type="match status" value="1"/>
</dbReference>
<dbReference type="RefSeq" id="WP_083965443.1">
    <property type="nucleotide sequence ID" value="NZ_CP015249.1"/>
</dbReference>
<evidence type="ECO:0000256" key="1">
    <source>
        <dbReference type="ARBA" id="ARBA00023239"/>
    </source>
</evidence>
<dbReference type="PANTHER" id="PTHR30272:SF1">
    <property type="entry name" value="3-HYDROXYACYL-[ACYL-CARRIER-PROTEIN] DEHYDRATASE"/>
    <property type="match status" value="1"/>
</dbReference>
<organism evidence="2 3">
    <name type="scientific">Dokdonella koreensis DS-123</name>
    <dbReference type="NCBI Taxonomy" id="1300342"/>
    <lineage>
        <taxon>Bacteria</taxon>
        <taxon>Pseudomonadati</taxon>
        <taxon>Pseudomonadota</taxon>
        <taxon>Gammaproteobacteria</taxon>
        <taxon>Lysobacterales</taxon>
        <taxon>Rhodanobacteraceae</taxon>
        <taxon>Dokdonella</taxon>
    </lineage>
</organism>
<dbReference type="AlphaFoldDB" id="A0A160DTH3"/>
<dbReference type="GO" id="GO:0016829">
    <property type="term" value="F:lyase activity"/>
    <property type="evidence" value="ECO:0007669"/>
    <property type="project" value="UniProtKB-KW"/>
</dbReference>
<protein>
    <submittedName>
        <fullName evidence="2">3-hydroxydecanoyl-[acyl-carrier-protein] dehydratase</fullName>
    </submittedName>
</protein>
<dbReference type="EMBL" id="CP015249">
    <property type="protein sequence ID" value="ANB17659.1"/>
    <property type="molecule type" value="Genomic_DNA"/>
</dbReference>
<dbReference type="KEGG" id="dko:I596_1635"/>